<reference evidence="4 5" key="1">
    <citation type="submission" date="2020-07" db="EMBL/GenBank/DDBJ databases">
        <title>Draft genome sequence of four isobutane-metabolizing strains capable of cometabolically degrading diverse ether contaminants.</title>
        <authorList>
            <person name="Chen W."/>
            <person name="Faulkner N."/>
            <person name="Smith C."/>
            <person name="Hyman M."/>
        </authorList>
    </citation>
    <scope>NUCLEOTIDE SEQUENCE [LARGE SCALE GENOMIC DNA]</scope>
    <source>
        <strain evidence="4 5">2A</strain>
    </source>
</reference>
<feature type="compositionally biased region" description="Low complexity" evidence="1">
    <location>
        <begin position="38"/>
        <end position="52"/>
    </location>
</feature>
<feature type="region of interest" description="Disordered" evidence="1">
    <location>
        <begin position="30"/>
        <end position="55"/>
    </location>
</feature>
<evidence type="ECO:0000256" key="2">
    <source>
        <dbReference type="SAM" id="SignalP"/>
    </source>
</evidence>
<dbReference type="InterPro" id="IPR038378">
    <property type="entry name" value="MHB_sf"/>
</dbReference>
<evidence type="ECO:0000313" key="5">
    <source>
        <dbReference type="Proteomes" id="UP000515498"/>
    </source>
</evidence>
<feature type="signal peptide" evidence="2">
    <location>
        <begin position="1"/>
        <end position="31"/>
    </location>
</feature>
<dbReference type="RefSeq" id="WP_187097076.1">
    <property type="nucleotide sequence ID" value="NZ_CP059894.1"/>
</dbReference>
<dbReference type="InterPro" id="IPR032407">
    <property type="entry name" value="MHB"/>
</dbReference>
<organism evidence="4 5">
    <name type="scientific">Mycolicibacterium fluoranthenivorans</name>
    <dbReference type="NCBI Taxonomy" id="258505"/>
    <lineage>
        <taxon>Bacteria</taxon>
        <taxon>Bacillati</taxon>
        <taxon>Actinomycetota</taxon>
        <taxon>Actinomycetes</taxon>
        <taxon>Mycobacteriales</taxon>
        <taxon>Mycobacteriaceae</taxon>
        <taxon>Mycolicibacterium</taxon>
    </lineage>
</organism>
<proteinExistence type="predicted"/>
<dbReference type="GO" id="GO:0020037">
    <property type="term" value="F:heme binding"/>
    <property type="evidence" value="ECO:0007669"/>
    <property type="project" value="InterPro"/>
</dbReference>
<dbReference type="Pfam" id="PF16525">
    <property type="entry name" value="MHB"/>
    <property type="match status" value="1"/>
</dbReference>
<dbReference type="AlphaFoldDB" id="A0A7G8PEM9"/>
<gene>
    <name evidence="4" type="ORF">HZU40_32610</name>
</gene>
<dbReference type="Gene3D" id="1.20.20.20">
    <property type="entry name" value="Haemophore, haem-binding domain"/>
    <property type="match status" value="1"/>
</dbReference>
<protein>
    <submittedName>
        <fullName evidence="4">Heme-binding protein</fullName>
    </submittedName>
</protein>
<dbReference type="Proteomes" id="UP000515498">
    <property type="component" value="Chromosome"/>
</dbReference>
<evidence type="ECO:0000256" key="1">
    <source>
        <dbReference type="SAM" id="MobiDB-lite"/>
    </source>
</evidence>
<name>A0A7G8PEM9_9MYCO</name>
<sequence>MARIAAFRRATFGLIVAGAAGAMLGMPTAWADPEDSDSTPAPATPTTSAPATGDCNAAGLADTISSVTKELSAYFAAHPDVNAALIDFTRQPAFVAVGQFDGYFKDHPQEADELRAIQAPLTAYKDRCGLQVAPTDALAVLAEV</sequence>
<dbReference type="NCBIfam" id="TIGR04529">
    <property type="entry name" value="MTB_hemophore"/>
    <property type="match status" value="1"/>
</dbReference>
<dbReference type="KEGG" id="mflu:HZU40_32610"/>
<evidence type="ECO:0000313" key="4">
    <source>
        <dbReference type="EMBL" id="QNJ92795.1"/>
    </source>
</evidence>
<accession>A0A7G8PEM9</accession>
<evidence type="ECO:0000259" key="3">
    <source>
        <dbReference type="Pfam" id="PF16525"/>
    </source>
</evidence>
<feature type="chain" id="PRO_5028993192" evidence="2">
    <location>
        <begin position="32"/>
        <end position="144"/>
    </location>
</feature>
<keyword evidence="2" id="KW-0732">Signal</keyword>
<dbReference type="EMBL" id="CP059894">
    <property type="protein sequence ID" value="QNJ92795.1"/>
    <property type="molecule type" value="Genomic_DNA"/>
</dbReference>
<feature type="domain" description="Haemophore haem-binding" evidence="3">
    <location>
        <begin position="54"/>
        <end position="129"/>
    </location>
</feature>